<keyword evidence="1" id="KW-1133">Transmembrane helix</keyword>
<feature type="transmembrane region" description="Helical" evidence="1">
    <location>
        <begin position="316"/>
        <end position="341"/>
    </location>
</feature>
<dbReference type="Proteomes" id="UP000199679">
    <property type="component" value="Chromosome I"/>
</dbReference>
<feature type="transmembrane region" description="Helical" evidence="1">
    <location>
        <begin position="46"/>
        <end position="64"/>
    </location>
</feature>
<feature type="transmembrane region" description="Helical" evidence="1">
    <location>
        <begin position="212"/>
        <end position="231"/>
    </location>
</feature>
<dbReference type="RefSeq" id="WP_091372465.1">
    <property type="nucleotide sequence ID" value="NZ_LT629740.1"/>
</dbReference>
<organism evidence="2 3">
    <name type="scientific">Mucilaginibacter mallensis</name>
    <dbReference type="NCBI Taxonomy" id="652787"/>
    <lineage>
        <taxon>Bacteria</taxon>
        <taxon>Pseudomonadati</taxon>
        <taxon>Bacteroidota</taxon>
        <taxon>Sphingobacteriia</taxon>
        <taxon>Sphingobacteriales</taxon>
        <taxon>Sphingobacteriaceae</taxon>
        <taxon>Mucilaginibacter</taxon>
    </lineage>
</organism>
<protein>
    <recommendedName>
        <fullName evidence="4">O-Antigen ligase</fullName>
    </recommendedName>
</protein>
<dbReference type="EMBL" id="LT629740">
    <property type="protein sequence ID" value="SDS99936.1"/>
    <property type="molecule type" value="Genomic_DNA"/>
</dbReference>
<sequence>MNSRVYQFLLLIMVVVSFFHLQAAVLGLVFLIIVISLYKYSASVKMVRLFTVLLIPPILGLIVGYENNTYLILKDFYYFSFPIIFLLCGILLARQIEIAEFLKILVLAGAATSIIVTVISIAYTGFGALTNPYSAHYAMGILGTPAPAVALACLLFTKKFNIRLFTSFWFNIFLAINMVGIYMFASRSYFIILICFVFLLFANRIKWSWITPLVVTSIIFFTLLPSGIFTAKSSDTFLGKLLSSFSEISIGNYNTEQDINTRYRGYESFMAINEYMNSGTKGIIFGGLGKLVDLKTFVRLGVDTDYRYIPVLHNGWLYILIKTGAAGVLTYLVIFFGLIAVNWRKYADAKGKPIIRLFAALTIGCILSLMLTNYIITSFFNVEMSIIMITLGYSYMNFYSLLARLKEREEAELVESDHINNLSYSL</sequence>
<keyword evidence="3" id="KW-1185">Reference proteome</keyword>
<feature type="transmembrane region" description="Helical" evidence="1">
    <location>
        <begin position="76"/>
        <end position="93"/>
    </location>
</feature>
<evidence type="ECO:0000256" key="1">
    <source>
        <dbReference type="SAM" id="Phobius"/>
    </source>
</evidence>
<dbReference type="OrthoDB" id="787277at2"/>
<gene>
    <name evidence="2" type="ORF">SAMN05216490_2266</name>
</gene>
<evidence type="ECO:0000313" key="2">
    <source>
        <dbReference type="EMBL" id="SDS99936.1"/>
    </source>
</evidence>
<evidence type="ECO:0008006" key="4">
    <source>
        <dbReference type="Google" id="ProtNLM"/>
    </source>
</evidence>
<feature type="transmembrane region" description="Helical" evidence="1">
    <location>
        <begin position="164"/>
        <end position="183"/>
    </location>
</feature>
<feature type="transmembrane region" description="Helical" evidence="1">
    <location>
        <begin position="353"/>
        <end position="376"/>
    </location>
</feature>
<keyword evidence="1" id="KW-0812">Transmembrane</keyword>
<feature type="transmembrane region" description="Helical" evidence="1">
    <location>
        <begin position="135"/>
        <end position="157"/>
    </location>
</feature>
<feature type="transmembrane region" description="Helical" evidence="1">
    <location>
        <begin position="6"/>
        <end position="34"/>
    </location>
</feature>
<dbReference type="AlphaFoldDB" id="A0A1H1WUC0"/>
<reference evidence="2 3" key="1">
    <citation type="submission" date="2016-10" db="EMBL/GenBank/DDBJ databases">
        <authorList>
            <person name="de Groot N.N."/>
        </authorList>
    </citation>
    <scope>NUCLEOTIDE SEQUENCE [LARGE SCALE GENOMIC DNA]</scope>
    <source>
        <strain evidence="2 3">MP1X4</strain>
    </source>
</reference>
<name>A0A1H1WUC0_MUCMA</name>
<dbReference type="STRING" id="652787.SAMN05216490_2266"/>
<accession>A0A1H1WUC0</accession>
<keyword evidence="1" id="KW-0472">Membrane</keyword>
<proteinExistence type="predicted"/>
<feature type="transmembrane region" description="Helical" evidence="1">
    <location>
        <begin position="189"/>
        <end position="205"/>
    </location>
</feature>
<feature type="transmembrane region" description="Helical" evidence="1">
    <location>
        <begin position="382"/>
        <end position="402"/>
    </location>
</feature>
<evidence type="ECO:0000313" key="3">
    <source>
        <dbReference type="Proteomes" id="UP000199679"/>
    </source>
</evidence>
<feature type="transmembrane region" description="Helical" evidence="1">
    <location>
        <begin position="105"/>
        <end position="129"/>
    </location>
</feature>